<dbReference type="GO" id="GO:0005737">
    <property type="term" value="C:cytoplasm"/>
    <property type="evidence" value="ECO:0007669"/>
    <property type="project" value="UniProtKB-SubCell"/>
</dbReference>
<comment type="subcellular location">
    <subcellularLocation>
        <location evidence="6">Cytoplasm</location>
    </subcellularLocation>
    <text evidence="6">Membrane-associated.</text>
</comment>
<dbReference type="NCBIfam" id="NF010539">
    <property type="entry name" value="PRK13927.1"/>
    <property type="match status" value="1"/>
</dbReference>
<gene>
    <name evidence="6" type="primary">mreB</name>
    <name evidence="7" type="ORF">A2786_01650</name>
</gene>
<name>A0A1G1VS27_9BACT</name>
<organism evidence="7 8">
    <name type="scientific">Candidatus Chisholmbacteria bacterium RIFCSPHIGHO2_01_FULL_52_32</name>
    <dbReference type="NCBI Taxonomy" id="1797591"/>
    <lineage>
        <taxon>Bacteria</taxon>
        <taxon>Candidatus Chisholmiibacteriota</taxon>
    </lineage>
</organism>
<keyword evidence="4 6" id="KW-0133">Cell shape</keyword>
<evidence type="ECO:0000256" key="5">
    <source>
        <dbReference type="ARBA" id="ARBA00023458"/>
    </source>
</evidence>
<comment type="subunit">
    <text evidence="6">Forms polymers.</text>
</comment>
<dbReference type="GO" id="GO:0005524">
    <property type="term" value="F:ATP binding"/>
    <property type="evidence" value="ECO:0007669"/>
    <property type="project" value="UniProtKB-KW"/>
</dbReference>
<feature type="binding site" evidence="6">
    <location>
        <begin position="167"/>
        <end position="169"/>
    </location>
    <ligand>
        <name>ATP</name>
        <dbReference type="ChEBI" id="CHEBI:30616"/>
    </ligand>
</feature>
<dbReference type="Gene3D" id="3.30.420.40">
    <property type="match status" value="3"/>
</dbReference>
<dbReference type="GO" id="GO:0000902">
    <property type="term" value="P:cell morphogenesis"/>
    <property type="evidence" value="ECO:0007669"/>
    <property type="project" value="InterPro"/>
</dbReference>
<dbReference type="CDD" id="cd10225">
    <property type="entry name" value="ASKHA_NBD_MreB-like"/>
    <property type="match status" value="1"/>
</dbReference>
<feature type="binding site" evidence="6">
    <location>
        <begin position="310"/>
        <end position="313"/>
    </location>
    <ligand>
        <name>ATP</name>
        <dbReference type="ChEBI" id="CHEBI:30616"/>
    </ligand>
</feature>
<dbReference type="EMBL" id="MHCJ01000003">
    <property type="protein sequence ID" value="OGY18203.1"/>
    <property type="molecule type" value="Genomic_DNA"/>
</dbReference>
<dbReference type="PANTHER" id="PTHR42749">
    <property type="entry name" value="CELL SHAPE-DETERMINING PROTEIN MREB"/>
    <property type="match status" value="1"/>
</dbReference>
<protein>
    <recommendedName>
        <fullName evidence="6">Cell shape-determining protein MreB</fullName>
    </recommendedName>
</protein>
<comment type="caution">
    <text evidence="7">The sequence shown here is derived from an EMBL/GenBank/DDBJ whole genome shotgun (WGS) entry which is preliminary data.</text>
</comment>
<feature type="binding site" evidence="6">
    <location>
        <begin position="19"/>
        <end position="21"/>
    </location>
    <ligand>
        <name>ATP</name>
        <dbReference type="ChEBI" id="CHEBI:30616"/>
    </ligand>
</feature>
<dbReference type="GO" id="GO:0008360">
    <property type="term" value="P:regulation of cell shape"/>
    <property type="evidence" value="ECO:0007669"/>
    <property type="project" value="UniProtKB-UniRule"/>
</dbReference>
<dbReference type="InterPro" id="IPR043129">
    <property type="entry name" value="ATPase_NBD"/>
</dbReference>
<dbReference type="SUPFAM" id="SSF53067">
    <property type="entry name" value="Actin-like ATPase domain"/>
    <property type="match status" value="2"/>
</dbReference>
<dbReference type="SMART" id="SM00268">
    <property type="entry name" value="ACTIN"/>
    <property type="match status" value="1"/>
</dbReference>
<evidence type="ECO:0000256" key="4">
    <source>
        <dbReference type="ARBA" id="ARBA00022960"/>
    </source>
</evidence>
<dbReference type="PRINTS" id="PR01652">
    <property type="entry name" value="SHAPEPROTEIN"/>
</dbReference>
<proteinExistence type="inferred from homology"/>
<keyword evidence="2 6" id="KW-0547">Nucleotide-binding</keyword>
<evidence type="ECO:0000256" key="2">
    <source>
        <dbReference type="ARBA" id="ARBA00022741"/>
    </source>
</evidence>
<comment type="similarity">
    <text evidence="5 6">Belongs to the FtsA/MreB family.</text>
</comment>
<accession>A0A1G1VS27</accession>
<dbReference type="Pfam" id="PF06723">
    <property type="entry name" value="MreB_Mbl"/>
    <property type="match status" value="1"/>
</dbReference>
<evidence type="ECO:0000313" key="7">
    <source>
        <dbReference type="EMBL" id="OGY18203.1"/>
    </source>
</evidence>
<dbReference type="InterPro" id="IPR056546">
    <property type="entry name" value="MreB_MamK-like"/>
</dbReference>
<keyword evidence="3 6" id="KW-0067">ATP-binding</keyword>
<comment type="function">
    <text evidence="6">Forms membrane-associated dynamic filaments that are essential for cell shape determination. Acts by regulating cell wall synthesis and cell elongation, and thus cell shape. A feedback loop between cell geometry and MreB localization may maintain elongated cell shape by targeting cell wall growth to regions of negative cell wall curvature.</text>
</comment>
<evidence type="ECO:0000256" key="6">
    <source>
        <dbReference type="HAMAP-Rule" id="MF_02207"/>
    </source>
</evidence>
<evidence type="ECO:0000313" key="8">
    <source>
        <dbReference type="Proteomes" id="UP000179233"/>
    </source>
</evidence>
<dbReference type="PANTHER" id="PTHR42749:SF1">
    <property type="entry name" value="CELL SHAPE-DETERMINING PROTEIN MREB"/>
    <property type="match status" value="1"/>
</dbReference>
<sequence>MFNRFFGLFSHDIGIDLGTANTLVLVRGKGIVVREPSVVARHKKTGAVLAIGTEAKLMVGKTPQAIEALRPLRDGVIADFDAAEAMLSYYIRLVHETHGIIPKIPRPRVVVGIPSGVTEVERRAVQEVCLSAGAREAYLIEEPMAAAIGAGLPIEAPQGHFIVDIGGGTTEIAVISLGGIVLNRSIRIAGDELDEAVQSFVRLKFGLLLGLPSAEEVKIAVGSAYPFEEQDRDETTQAKKRSSGTLQIVVRGRDLETGLPKSLKINSFEVREALSPVIRQIIEEIKDTLEETPPELIADVLEHGITMAGGSSLLRGIDRLVSEDTKMPVWVADDPQTAVVRGCGMLLEDARLLSKVRVRGALR</sequence>
<feature type="binding site" evidence="6">
    <location>
        <begin position="215"/>
        <end position="218"/>
    </location>
    <ligand>
        <name>ATP</name>
        <dbReference type="ChEBI" id="CHEBI:30616"/>
    </ligand>
</feature>
<evidence type="ECO:0000256" key="1">
    <source>
        <dbReference type="ARBA" id="ARBA00022490"/>
    </source>
</evidence>
<reference evidence="7 8" key="1">
    <citation type="journal article" date="2016" name="Nat. Commun.">
        <title>Thousands of microbial genomes shed light on interconnected biogeochemical processes in an aquifer system.</title>
        <authorList>
            <person name="Anantharaman K."/>
            <person name="Brown C.T."/>
            <person name="Hug L.A."/>
            <person name="Sharon I."/>
            <person name="Castelle C.J."/>
            <person name="Probst A.J."/>
            <person name="Thomas B.C."/>
            <person name="Singh A."/>
            <person name="Wilkins M.J."/>
            <person name="Karaoz U."/>
            <person name="Brodie E.L."/>
            <person name="Williams K.H."/>
            <person name="Hubbard S.S."/>
            <person name="Banfield J.F."/>
        </authorList>
    </citation>
    <scope>NUCLEOTIDE SEQUENCE [LARGE SCALE GENOMIC DNA]</scope>
</reference>
<dbReference type="AlphaFoldDB" id="A0A1G1VS27"/>
<dbReference type="NCBIfam" id="TIGR00904">
    <property type="entry name" value="mreB"/>
    <property type="match status" value="1"/>
</dbReference>
<dbReference type="InterPro" id="IPR004000">
    <property type="entry name" value="Actin"/>
</dbReference>
<evidence type="ECO:0000256" key="3">
    <source>
        <dbReference type="ARBA" id="ARBA00022840"/>
    </source>
</evidence>
<dbReference type="InterPro" id="IPR004753">
    <property type="entry name" value="MreB"/>
</dbReference>
<keyword evidence="1 6" id="KW-0963">Cytoplasm</keyword>
<dbReference type="HAMAP" id="MF_02207">
    <property type="entry name" value="MreB"/>
    <property type="match status" value="1"/>
</dbReference>
<dbReference type="Proteomes" id="UP000179233">
    <property type="component" value="Unassembled WGS sequence"/>
</dbReference>